<dbReference type="Proteomes" id="UP000649799">
    <property type="component" value="Unassembled WGS sequence"/>
</dbReference>
<dbReference type="PROSITE" id="PS51257">
    <property type="entry name" value="PROKAR_LIPOPROTEIN"/>
    <property type="match status" value="1"/>
</dbReference>
<reference evidence="2 3" key="1">
    <citation type="submission" date="2020-03" db="EMBL/GenBank/DDBJ databases">
        <title>Cyclobacterium plantarum sp. nov., a marine bacterium isolated from a coastal-marine wetland.</title>
        <authorList>
            <person name="Sanchez-Porro C."/>
            <person name="Ventosa A."/>
            <person name="Amoozegar M."/>
        </authorList>
    </citation>
    <scope>NUCLEOTIDE SEQUENCE [LARGE SCALE GENOMIC DNA]</scope>
    <source>
        <strain evidence="2 3">GBPx2</strain>
    </source>
</reference>
<evidence type="ECO:0000313" key="3">
    <source>
        <dbReference type="Proteomes" id="UP000649799"/>
    </source>
</evidence>
<evidence type="ECO:0000256" key="1">
    <source>
        <dbReference type="SAM" id="MobiDB-lite"/>
    </source>
</evidence>
<proteinExistence type="predicted"/>
<organism evidence="2 3">
    <name type="scientific">Cyclobacterium plantarum</name>
    <dbReference type="NCBI Taxonomy" id="2716263"/>
    <lineage>
        <taxon>Bacteria</taxon>
        <taxon>Pseudomonadati</taxon>
        <taxon>Bacteroidota</taxon>
        <taxon>Cytophagia</taxon>
        <taxon>Cytophagales</taxon>
        <taxon>Cyclobacteriaceae</taxon>
        <taxon>Cyclobacterium</taxon>
    </lineage>
</organism>
<comment type="caution">
    <text evidence="2">The sequence shown here is derived from an EMBL/GenBank/DDBJ whole genome shotgun (WGS) entry which is preliminary data.</text>
</comment>
<keyword evidence="3" id="KW-1185">Reference proteome</keyword>
<dbReference type="RefSeq" id="WP_166150514.1">
    <property type="nucleotide sequence ID" value="NZ_JAANYN010000011.1"/>
</dbReference>
<accession>A0ABX0HEC2</accession>
<evidence type="ECO:0000313" key="2">
    <source>
        <dbReference type="EMBL" id="NHE59288.1"/>
    </source>
</evidence>
<feature type="region of interest" description="Disordered" evidence="1">
    <location>
        <begin position="163"/>
        <end position="182"/>
    </location>
</feature>
<evidence type="ECO:0008006" key="4">
    <source>
        <dbReference type="Google" id="ProtNLM"/>
    </source>
</evidence>
<sequence>MLKKNSAYLLALLLFSGCGIINIRKTGEPAERFNNYSEDLSISSLQFEDLPVPDFTDSEGAISGPINKDLDRRISQITEENNREKFVNGFTILIYSGADRERAFEVRNEVYSEFPEVQTYMEYNQPRYLVKVGRFINKIEALATYEKLNDIFPSSRITPDRFLKNREKEEKTEENLDDAAAK</sequence>
<name>A0ABX0HEC2_9BACT</name>
<dbReference type="EMBL" id="JAANYN010000011">
    <property type="protein sequence ID" value="NHE59288.1"/>
    <property type="molecule type" value="Genomic_DNA"/>
</dbReference>
<protein>
    <recommendedName>
        <fullName evidence="4">SPOR domain-containing protein</fullName>
    </recommendedName>
</protein>
<gene>
    <name evidence="2" type="ORF">G9Q97_20960</name>
</gene>